<organism evidence="6 7">
    <name type="scientific">Kroppenstedtia guangzhouensis</name>
    <dbReference type="NCBI Taxonomy" id="1274356"/>
    <lineage>
        <taxon>Bacteria</taxon>
        <taxon>Bacillati</taxon>
        <taxon>Bacillota</taxon>
        <taxon>Bacilli</taxon>
        <taxon>Bacillales</taxon>
        <taxon>Thermoactinomycetaceae</taxon>
        <taxon>Kroppenstedtia</taxon>
    </lineage>
</organism>
<comment type="subcellular location">
    <subcellularLocation>
        <location evidence="4">Cytoplasm</location>
    </subcellularLocation>
</comment>
<keyword evidence="4" id="KW-0055">Arginine biosynthesis</keyword>
<feature type="domain" description="Semialdehyde dehydrogenase NAD-binding" evidence="5">
    <location>
        <begin position="3"/>
        <end position="126"/>
    </location>
</feature>
<comment type="caution">
    <text evidence="6">The sequence shown here is derived from an EMBL/GenBank/DDBJ whole genome shotgun (WGS) entry which is preliminary data.</text>
</comment>
<feature type="active site" evidence="4">
    <location>
        <position position="149"/>
    </location>
</feature>
<evidence type="ECO:0000256" key="1">
    <source>
        <dbReference type="ARBA" id="ARBA00022605"/>
    </source>
</evidence>
<dbReference type="Pfam" id="PF01118">
    <property type="entry name" value="Semialdhyde_dh"/>
    <property type="match status" value="1"/>
</dbReference>
<comment type="similarity">
    <text evidence="4">Belongs to the NAGSA dehydrogenase family. Type 1 subfamily.</text>
</comment>
<dbReference type="Pfam" id="PF22698">
    <property type="entry name" value="Semialdhyde_dhC_1"/>
    <property type="match status" value="1"/>
</dbReference>
<dbReference type="EMBL" id="BMEX01000004">
    <property type="protein sequence ID" value="GGA43743.1"/>
    <property type="molecule type" value="Genomic_DNA"/>
</dbReference>
<dbReference type="Proteomes" id="UP000617979">
    <property type="component" value="Unassembled WGS sequence"/>
</dbReference>
<gene>
    <name evidence="6" type="primary">argC1</name>
    <name evidence="4" type="synonym">argC</name>
    <name evidence="6" type="ORF">GCM10007416_16060</name>
</gene>
<comment type="pathway">
    <text evidence="4">Amino-acid biosynthesis; L-arginine biosynthesis; N(2)-acetyl-L-ornithine from L-glutamate: step 3/4.</text>
</comment>
<dbReference type="SMART" id="SM00859">
    <property type="entry name" value="Semialdhyde_dh"/>
    <property type="match status" value="1"/>
</dbReference>
<dbReference type="InterPro" id="IPR036291">
    <property type="entry name" value="NAD(P)-bd_dom_sf"/>
</dbReference>
<dbReference type="HAMAP" id="MF_00150">
    <property type="entry name" value="ArgC_type1"/>
    <property type="match status" value="1"/>
</dbReference>
<evidence type="ECO:0000256" key="3">
    <source>
        <dbReference type="ARBA" id="ARBA00023002"/>
    </source>
</evidence>
<evidence type="ECO:0000256" key="4">
    <source>
        <dbReference type="HAMAP-Rule" id="MF_00150"/>
    </source>
</evidence>
<keyword evidence="1 4" id="KW-0028">Amino-acid biosynthesis</keyword>
<evidence type="ECO:0000313" key="6">
    <source>
        <dbReference type="EMBL" id="GGA43743.1"/>
    </source>
</evidence>
<name>A0ABQ1GHP4_9BACL</name>
<comment type="catalytic activity">
    <reaction evidence="4">
        <text>N-acetyl-L-glutamate 5-semialdehyde + phosphate + NADP(+) = N-acetyl-L-glutamyl 5-phosphate + NADPH + H(+)</text>
        <dbReference type="Rhea" id="RHEA:21588"/>
        <dbReference type="ChEBI" id="CHEBI:15378"/>
        <dbReference type="ChEBI" id="CHEBI:29123"/>
        <dbReference type="ChEBI" id="CHEBI:43474"/>
        <dbReference type="ChEBI" id="CHEBI:57783"/>
        <dbReference type="ChEBI" id="CHEBI:57936"/>
        <dbReference type="ChEBI" id="CHEBI:58349"/>
        <dbReference type="EC" id="1.2.1.38"/>
    </reaction>
</comment>
<dbReference type="CDD" id="cd23939">
    <property type="entry name" value="AGPR_1_C_LysY"/>
    <property type="match status" value="1"/>
</dbReference>
<dbReference type="Gene3D" id="3.30.360.10">
    <property type="entry name" value="Dihydrodipicolinate Reductase, domain 2"/>
    <property type="match status" value="1"/>
</dbReference>
<comment type="function">
    <text evidence="4">Catalyzes the NADPH-dependent reduction of N-acetyl-5-glutamyl phosphate to yield N-acetyl-L-glutamate 5-semialdehyde.</text>
</comment>
<dbReference type="SUPFAM" id="SSF51735">
    <property type="entry name" value="NAD(P)-binding Rossmann-fold domains"/>
    <property type="match status" value="1"/>
</dbReference>
<evidence type="ECO:0000259" key="5">
    <source>
        <dbReference type="SMART" id="SM00859"/>
    </source>
</evidence>
<dbReference type="RefSeq" id="WP_229735971.1">
    <property type="nucleotide sequence ID" value="NZ_BMEX01000004.1"/>
</dbReference>
<dbReference type="SUPFAM" id="SSF55347">
    <property type="entry name" value="Glyceraldehyde-3-phosphate dehydrogenase-like, C-terminal domain"/>
    <property type="match status" value="1"/>
</dbReference>
<dbReference type="InterPro" id="IPR000534">
    <property type="entry name" value="Semialdehyde_DH_NAD-bd"/>
</dbReference>
<reference evidence="7" key="1">
    <citation type="journal article" date="2019" name="Int. J. Syst. Evol. Microbiol.">
        <title>The Global Catalogue of Microorganisms (GCM) 10K type strain sequencing project: providing services to taxonomists for standard genome sequencing and annotation.</title>
        <authorList>
            <consortium name="The Broad Institute Genomics Platform"/>
            <consortium name="The Broad Institute Genome Sequencing Center for Infectious Disease"/>
            <person name="Wu L."/>
            <person name="Ma J."/>
        </authorList>
    </citation>
    <scope>NUCLEOTIDE SEQUENCE [LARGE SCALE GENOMIC DNA]</scope>
    <source>
        <strain evidence="7">CGMCC 1.12404</strain>
    </source>
</reference>
<dbReference type="InterPro" id="IPR050085">
    <property type="entry name" value="AGPR"/>
</dbReference>
<dbReference type="CDD" id="cd17895">
    <property type="entry name" value="AGPR_1_N"/>
    <property type="match status" value="1"/>
</dbReference>
<keyword evidence="7" id="KW-1185">Reference proteome</keyword>
<evidence type="ECO:0000256" key="2">
    <source>
        <dbReference type="ARBA" id="ARBA00022857"/>
    </source>
</evidence>
<dbReference type="PANTHER" id="PTHR32338">
    <property type="entry name" value="N-ACETYL-GAMMA-GLUTAMYL-PHOSPHATE REDUCTASE, CHLOROPLASTIC-RELATED-RELATED"/>
    <property type="match status" value="1"/>
</dbReference>
<dbReference type="InterPro" id="IPR000706">
    <property type="entry name" value="AGPR_type-1"/>
</dbReference>
<keyword evidence="4" id="KW-0963">Cytoplasm</keyword>
<dbReference type="Gene3D" id="3.40.50.720">
    <property type="entry name" value="NAD(P)-binding Rossmann-like Domain"/>
    <property type="match status" value="1"/>
</dbReference>
<dbReference type="InterPro" id="IPR058924">
    <property type="entry name" value="AGPR_dimerisation_dom"/>
</dbReference>
<evidence type="ECO:0000313" key="7">
    <source>
        <dbReference type="Proteomes" id="UP000617979"/>
    </source>
</evidence>
<keyword evidence="2 4" id="KW-0521">NADP</keyword>
<accession>A0ABQ1GHP4</accession>
<dbReference type="NCBIfam" id="TIGR01850">
    <property type="entry name" value="argC"/>
    <property type="match status" value="1"/>
</dbReference>
<keyword evidence="3 4" id="KW-0560">Oxidoreductase</keyword>
<sequence length="346" mass="38570">MKRAAILGGTGFTGSELYRLLGGHPYIEVEYISSESKAGTPVDRYFISSRHKKNKSNLRFRKLSELDGRYDLIFSCLPTGSLPQHIERIAEHTDYIFNISGDYRIPDADLLQKYYPETLKHEFSGGSHYYIPEFSEIKRDVKVVNLPGCMAVASIYSLYPLVAHDLIESWVVTDAKTGSSGAGKSSAETHAERSHNFRPHKAHGHRHQPEIQFALQKHLGRRIELQFSTYSLDLPRGISVSSYSRLKEDVSEIDVKKAFYSTYVSKPFVHYLRSKNGAQSLPMIKTVVGTNDVEVGVYVEGRNCVSIASIDNLIKGAAGQAIQAANLYMGFPEETGVQSSAEGAWP</sequence>
<dbReference type="EC" id="1.2.1.38" evidence="4"/>
<protein>
    <recommendedName>
        <fullName evidence="4">N-acetyl-gamma-glutamyl-phosphate reductase</fullName>
        <shortName evidence="4">AGPR</shortName>
        <ecNumber evidence="4">1.2.1.38</ecNumber>
    </recommendedName>
    <alternativeName>
        <fullName evidence="4">N-acetyl-glutamate semialdehyde dehydrogenase</fullName>
        <shortName evidence="4">NAGSA dehydrogenase</shortName>
    </alternativeName>
</protein>
<proteinExistence type="inferred from homology"/>